<dbReference type="RefSeq" id="WP_226953172.1">
    <property type="nucleotide sequence ID" value="NZ_JACDXW010000002.1"/>
</dbReference>
<sequence>MFALFFLLPAALGAQALASSTAHIQLSSNLQMNLSADQVGAACWPGYVWNTQYGGCRRTQIEQGKESQACPAGSLGQQTRSNFRYQYVAQANGQISNGPWNYGPWDTSACQPPWAPTADVHSDIAQSLPVTYGHGTAFGGGSTYYVYLMLHKASGTLWCYAALSAYEAGPHPMVSAYPAEGRVYSDTYKQSQMNQCQVSGNTVSFGGSDTGYGTITRTTINSCTHRFSRSTGYVPYPAPLNDTLYTC</sequence>
<evidence type="ECO:0000313" key="3">
    <source>
        <dbReference type="Proteomes" id="UP000776983"/>
    </source>
</evidence>
<feature type="chain" id="PRO_5046745033" description="Secreted protein" evidence="1">
    <location>
        <begin position="19"/>
        <end position="247"/>
    </location>
</feature>
<name>A0ABS8CA58_9BURK</name>
<dbReference type="EMBL" id="JACDXW010000002">
    <property type="protein sequence ID" value="MCB5362926.1"/>
    <property type="molecule type" value="Genomic_DNA"/>
</dbReference>
<protein>
    <recommendedName>
        <fullName evidence="4">Secreted protein</fullName>
    </recommendedName>
</protein>
<comment type="caution">
    <text evidence="2">The sequence shown here is derived from an EMBL/GenBank/DDBJ whole genome shotgun (WGS) entry which is preliminary data.</text>
</comment>
<organism evidence="2 3">
    <name type="scientific">Mesopusillimonas faecipullorum</name>
    <dbReference type="NCBI Taxonomy" id="2755040"/>
    <lineage>
        <taxon>Bacteria</taxon>
        <taxon>Pseudomonadati</taxon>
        <taxon>Pseudomonadota</taxon>
        <taxon>Betaproteobacteria</taxon>
        <taxon>Burkholderiales</taxon>
        <taxon>Alcaligenaceae</taxon>
        <taxon>Mesopusillimonas</taxon>
    </lineage>
</organism>
<feature type="signal peptide" evidence="1">
    <location>
        <begin position="1"/>
        <end position="18"/>
    </location>
</feature>
<evidence type="ECO:0000313" key="2">
    <source>
        <dbReference type="EMBL" id="MCB5362926.1"/>
    </source>
</evidence>
<evidence type="ECO:0000256" key="1">
    <source>
        <dbReference type="SAM" id="SignalP"/>
    </source>
</evidence>
<reference evidence="2 3" key="1">
    <citation type="submission" date="2020-07" db="EMBL/GenBank/DDBJ databases">
        <title>Pusillimonas sp. nov., isolated from poultry manure in Taiwan.</title>
        <authorList>
            <person name="Lin S.-Y."/>
            <person name="Tang Y.-S."/>
            <person name="Young C.-C."/>
        </authorList>
    </citation>
    <scope>NUCLEOTIDE SEQUENCE [LARGE SCALE GENOMIC DNA]</scope>
    <source>
        <strain evidence="2 3">CC-YST705</strain>
    </source>
</reference>
<evidence type="ECO:0008006" key="4">
    <source>
        <dbReference type="Google" id="ProtNLM"/>
    </source>
</evidence>
<accession>A0ABS8CA58</accession>
<keyword evidence="1" id="KW-0732">Signal</keyword>
<proteinExistence type="predicted"/>
<dbReference type="Proteomes" id="UP000776983">
    <property type="component" value="Unassembled WGS sequence"/>
</dbReference>
<gene>
    <name evidence="2" type="ORF">H0484_04040</name>
</gene>
<keyword evidence="3" id="KW-1185">Reference proteome</keyword>